<dbReference type="EMBL" id="FOXK01000011">
    <property type="protein sequence ID" value="SFQ35274.1"/>
    <property type="molecule type" value="Genomic_DNA"/>
</dbReference>
<proteinExistence type="predicted"/>
<dbReference type="OrthoDB" id="7008877at2"/>
<evidence type="ECO:0008006" key="4">
    <source>
        <dbReference type="Google" id="ProtNLM"/>
    </source>
</evidence>
<feature type="signal peptide" evidence="1">
    <location>
        <begin position="1"/>
        <end position="19"/>
    </location>
</feature>
<evidence type="ECO:0000313" key="3">
    <source>
        <dbReference type="Proteomes" id="UP000182025"/>
    </source>
</evidence>
<dbReference type="Pfam" id="PF10976">
    <property type="entry name" value="DUF2790"/>
    <property type="match status" value="1"/>
</dbReference>
<feature type="chain" id="PRO_5015066270" description="DUF2790 domain-containing protein" evidence="1">
    <location>
        <begin position="20"/>
        <end position="85"/>
    </location>
</feature>
<dbReference type="RefSeq" id="WP_074918275.1">
    <property type="nucleotide sequence ID" value="NZ_FOXK01000011.1"/>
</dbReference>
<reference evidence="3" key="1">
    <citation type="submission" date="2016-10" db="EMBL/GenBank/DDBJ databases">
        <authorList>
            <person name="Varghese N."/>
            <person name="Submissions S."/>
        </authorList>
    </citation>
    <scope>NUCLEOTIDE SEQUENCE [LARGE SCALE GENOMIC DNA]</scope>
    <source>
        <strain evidence="3">JCM 15604</strain>
    </source>
</reference>
<sequence length="85" mass="9249">MKRYLLAFAMLLAAGSAMAATQTAAPVIHDKTGFFIHLDIDRVLSSTDLTKQCGVGPAQLHYLDHQGREHVLEYQVMGSGCSNDN</sequence>
<evidence type="ECO:0000313" key="2">
    <source>
        <dbReference type="EMBL" id="SFQ35274.1"/>
    </source>
</evidence>
<name>A0A1I5XTM2_9GAMM</name>
<dbReference type="InterPro" id="IPR021245">
    <property type="entry name" value="DUF2790"/>
</dbReference>
<evidence type="ECO:0000256" key="1">
    <source>
        <dbReference type="SAM" id="SignalP"/>
    </source>
</evidence>
<gene>
    <name evidence="2" type="ORF">SAMN05216177_111191</name>
</gene>
<dbReference type="AlphaFoldDB" id="A0A1I5XTM2"/>
<dbReference type="Gene3D" id="2.30.140.50">
    <property type="entry name" value="Protein of unknown function DUF2790"/>
    <property type="match status" value="1"/>
</dbReference>
<accession>A0A1I5XTM2</accession>
<protein>
    <recommendedName>
        <fullName evidence="4">DUF2790 domain-containing protein</fullName>
    </recommendedName>
</protein>
<dbReference type="Proteomes" id="UP000182025">
    <property type="component" value="Unassembled WGS sequence"/>
</dbReference>
<organism evidence="2 3">
    <name type="scientific">Ectopseudomonas toyotomiensis</name>
    <dbReference type="NCBI Taxonomy" id="554344"/>
    <lineage>
        <taxon>Bacteria</taxon>
        <taxon>Pseudomonadati</taxon>
        <taxon>Pseudomonadota</taxon>
        <taxon>Gammaproteobacteria</taxon>
        <taxon>Pseudomonadales</taxon>
        <taxon>Pseudomonadaceae</taxon>
        <taxon>Ectopseudomonas</taxon>
    </lineage>
</organism>
<keyword evidence="1" id="KW-0732">Signal</keyword>
<keyword evidence="3" id="KW-1185">Reference proteome</keyword>